<comment type="subcellular location">
    <subcellularLocation>
        <location evidence="1">Membrane</location>
        <topology evidence="1">Multi-pass membrane protein</topology>
    </subcellularLocation>
</comment>
<feature type="transmembrane region" description="Helical" evidence="13">
    <location>
        <begin position="52"/>
        <end position="73"/>
    </location>
</feature>
<evidence type="ECO:0000256" key="5">
    <source>
        <dbReference type="ARBA" id="ARBA00022989"/>
    </source>
</evidence>
<dbReference type="AlphaFoldDB" id="V4B5N4"/>
<evidence type="ECO:0000256" key="4">
    <source>
        <dbReference type="ARBA" id="ARBA00022692"/>
    </source>
</evidence>
<dbReference type="EMBL" id="KB203567">
    <property type="protein sequence ID" value="ESO83844.1"/>
    <property type="molecule type" value="Genomic_DNA"/>
</dbReference>
<evidence type="ECO:0000256" key="3">
    <source>
        <dbReference type="ARBA" id="ARBA00022461"/>
    </source>
</evidence>
<evidence type="ECO:0000256" key="8">
    <source>
        <dbReference type="ARBA" id="ARBA00023136"/>
    </source>
</evidence>
<keyword evidence="2 11" id="KW-0813">Transport</keyword>
<keyword evidence="6" id="KW-0915">Sodium</keyword>
<dbReference type="InterPro" id="IPR001873">
    <property type="entry name" value="ENaC"/>
</dbReference>
<dbReference type="Gene3D" id="2.60.470.10">
    <property type="entry name" value="Acid-sensing ion channels like domains"/>
    <property type="match status" value="1"/>
</dbReference>
<proteinExistence type="inferred from homology"/>
<gene>
    <name evidence="14" type="ORF">LOTGIDRAFT_168888</name>
</gene>
<evidence type="ECO:0000256" key="13">
    <source>
        <dbReference type="SAM" id="Phobius"/>
    </source>
</evidence>
<keyword evidence="8 13" id="KW-0472">Membrane</keyword>
<dbReference type="GO" id="GO:0015280">
    <property type="term" value="F:ligand-gated sodium channel activity"/>
    <property type="evidence" value="ECO:0007669"/>
    <property type="project" value="TreeGrafter"/>
</dbReference>
<dbReference type="Gene3D" id="1.10.287.770">
    <property type="entry name" value="YojJ-like"/>
    <property type="match status" value="1"/>
</dbReference>
<evidence type="ECO:0000313" key="14">
    <source>
        <dbReference type="EMBL" id="ESO83844.1"/>
    </source>
</evidence>
<dbReference type="GeneID" id="20240995"/>
<keyword evidence="10 11" id="KW-0407">Ion channel</keyword>
<organism evidence="14 15">
    <name type="scientific">Lottia gigantea</name>
    <name type="common">Giant owl limpet</name>
    <dbReference type="NCBI Taxonomy" id="225164"/>
    <lineage>
        <taxon>Eukaryota</taxon>
        <taxon>Metazoa</taxon>
        <taxon>Spiralia</taxon>
        <taxon>Lophotrochozoa</taxon>
        <taxon>Mollusca</taxon>
        <taxon>Gastropoda</taxon>
        <taxon>Patellogastropoda</taxon>
        <taxon>Lottioidea</taxon>
        <taxon>Lottiidae</taxon>
        <taxon>Lottia</taxon>
    </lineage>
</organism>
<accession>V4B5N4</accession>
<reference evidence="14 15" key="1">
    <citation type="journal article" date="2013" name="Nature">
        <title>Insights into bilaterian evolution from three spiralian genomes.</title>
        <authorList>
            <person name="Simakov O."/>
            <person name="Marletaz F."/>
            <person name="Cho S.J."/>
            <person name="Edsinger-Gonzales E."/>
            <person name="Havlak P."/>
            <person name="Hellsten U."/>
            <person name="Kuo D.H."/>
            <person name="Larsson T."/>
            <person name="Lv J."/>
            <person name="Arendt D."/>
            <person name="Savage R."/>
            <person name="Osoegawa K."/>
            <person name="de Jong P."/>
            <person name="Grimwood J."/>
            <person name="Chapman J.A."/>
            <person name="Shapiro H."/>
            <person name="Aerts A."/>
            <person name="Otillar R.P."/>
            <person name="Terry A.Y."/>
            <person name="Boore J.L."/>
            <person name="Grigoriev I.V."/>
            <person name="Lindberg D.R."/>
            <person name="Seaver E.C."/>
            <person name="Weisblat D.A."/>
            <person name="Putnam N.H."/>
            <person name="Rokhsar D.S."/>
        </authorList>
    </citation>
    <scope>NUCLEOTIDE SEQUENCE [LARGE SCALE GENOMIC DNA]</scope>
</reference>
<keyword evidence="15" id="KW-1185">Reference proteome</keyword>
<dbReference type="OMA" id="SKMVIYF"/>
<feature type="region of interest" description="Disordered" evidence="12">
    <location>
        <begin position="480"/>
        <end position="504"/>
    </location>
</feature>
<keyword evidence="3 11" id="KW-0894">Sodium channel</keyword>
<evidence type="ECO:0000256" key="12">
    <source>
        <dbReference type="SAM" id="MobiDB-lite"/>
    </source>
</evidence>
<feature type="transmembrane region" description="Helical" evidence="13">
    <location>
        <begin position="447"/>
        <end position="473"/>
    </location>
</feature>
<evidence type="ECO:0000256" key="1">
    <source>
        <dbReference type="ARBA" id="ARBA00004141"/>
    </source>
</evidence>
<sequence length="504" mass="57243">MKLLLDMDKQEDSGDCDGVGGAMDIMGMYGHSATIHGVSKVADPQIYRFRRWVWSILLISMAVGLAVVLYMQFTRFFEYPTVTMVNAEFHDELRFPAITICNINQYDRVRLPFAEDLRTLLYNLSEFSDLQGYLEHIDQRNYHYSSPMSPVDPGTYLYDSVMYAAPLLEELFLLCMWKGKKLDCQDVMERVITDVGVCYRFNGNISDPYIAGDTGPNHGLRVLLDIKQNNSFFSSTSQSGVKILVNEPDEAPILDNAGWFVRPGTSSNIGIRKEEFIGLKKPYKSFGTSYCLDTQQDGFKTPLSRYPDYSYTRSTCRKECLLKYFGEKCNCRHFFVPGPERYCSIYEFNECLLPAMRDSEIGKMMESCKGCPSTCQTVGYIPNLSSADFASSFIIDYMVTSGLLKDSQYMSNNVVDLRIYFDSLTVTQIQQKPELTIQGILADLGGLMGMFLGASILSITELVEFLALVCLAGRNRRKVSDNRTKTNSRNETEMERKNVDDVKF</sequence>
<keyword evidence="7 11" id="KW-0406">Ion transport</keyword>
<dbReference type="Pfam" id="PF00858">
    <property type="entry name" value="ASC"/>
    <property type="match status" value="1"/>
</dbReference>
<protein>
    <submittedName>
        <fullName evidence="14">Uncharacterized protein</fullName>
    </submittedName>
</protein>
<dbReference type="PANTHER" id="PTHR11690">
    <property type="entry name" value="AMILORIDE-SENSITIVE SODIUM CHANNEL-RELATED"/>
    <property type="match status" value="1"/>
</dbReference>
<dbReference type="PANTHER" id="PTHR11690:SF300">
    <property type="entry name" value="PICKPOCKET PROTEIN 19"/>
    <property type="match status" value="1"/>
</dbReference>
<dbReference type="PRINTS" id="PR01078">
    <property type="entry name" value="AMINACHANNEL"/>
</dbReference>
<name>V4B5N4_LOTGI</name>
<comment type="similarity">
    <text evidence="11">Belongs to the amiloride-sensitive sodium channel (TC 1.A.6) family.</text>
</comment>
<dbReference type="KEGG" id="lgi:LOTGIDRAFT_168888"/>
<keyword evidence="4 11" id="KW-0812">Transmembrane</keyword>
<dbReference type="HOGENOM" id="CLU_020415_3_2_1"/>
<evidence type="ECO:0000256" key="11">
    <source>
        <dbReference type="RuleBase" id="RU000679"/>
    </source>
</evidence>
<evidence type="ECO:0000256" key="10">
    <source>
        <dbReference type="ARBA" id="ARBA00023303"/>
    </source>
</evidence>
<dbReference type="OrthoDB" id="6157104at2759"/>
<dbReference type="RefSeq" id="XP_009065423.1">
    <property type="nucleotide sequence ID" value="XM_009067175.1"/>
</dbReference>
<evidence type="ECO:0000256" key="9">
    <source>
        <dbReference type="ARBA" id="ARBA00023201"/>
    </source>
</evidence>
<evidence type="ECO:0000256" key="6">
    <source>
        <dbReference type="ARBA" id="ARBA00023053"/>
    </source>
</evidence>
<dbReference type="CTD" id="20240995"/>
<dbReference type="GO" id="GO:0005886">
    <property type="term" value="C:plasma membrane"/>
    <property type="evidence" value="ECO:0007669"/>
    <property type="project" value="TreeGrafter"/>
</dbReference>
<evidence type="ECO:0000256" key="7">
    <source>
        <dbReference type="ARBA" id="ARBA00023065"/>
    </source>
</evidence>
<evidence type="ECO:0000313" key="15">
    <source>
        <dbReference type="Proteomes" id="UP000030746"/>
    </source>
</evidence>
<keyword evidence="5 13" id="KW-1133">Transmembrane helix</keyword>
<dbReference type="Proteomes" id="UP000030746">
    <property type="component" value="Unassembled WGS sequence"/>
</dbReference>
<evidence type="ECO:0000256" key="2">
    <source>
        <dbReference type="ARBA" id="ARBA00022448"/>
    </source>
</evidence>
<keyword evidence="9 11" id="KW-0739">Sodium transport</keyword>